<dbReference type="AlphaFoldDB" id="A0A1G2QC10"/>
<keyword evidence="1" id="KW-1133">Transmembrane helix</keyword>
<reference evidence="2 3" key="1">
    <citation type="journal article" date="2016" name="Nat. Commun.">
        <title>Thousands of microbial genomes shed light on interconnected biogeochemical processes in an aquifer system.</title>
        <authorList>
            <person name="Anantharaman K."/>
            <person name="Brown C.T."/>
            <person name="Hug L.A."/>
            <person name="Sharon I."/>
            <person name="Castelle C.J."/>
            <person name="Probst A.J."/>
            <person name="Thomas B.C."/>
            <person name="Singh A."/>
            <person name="Wilkins M.J."/>
            <person name="Karaoz U."/>
            <person name="Brodie E.L."/>
            <person name="Williams K.H."/>
            <person name="Hubbard S.S."/>
            <person name="Banfield J.F."/>
        </authorList>
    </citation>
    <scope>NUCLEOTIDE SEQUENCE [LARGE SCALE GENOMIC DNA]</scope>
</reference>
<name>A0A1G2QC10_9BACT</name>
<proteinExistence type="predicted"/>
<keyword evidence="1" id="KW-0472">Membrane</keyword>
<dbReference type="Gene3D" id="3.40.30.10">
    <property type="entry name" value="Glutaredoxin"/>
    <property type="match status" value="1"/>
</dbReference>
<evidence type="ECO:0008006" key="4">
    <source>
        <dbReference type="Google" id="ProtNLM"/>
    </source>
</evidence>
<evidence type="ECO:0000256" key="1">
    <source>
        <dbReference type="SAM" id="Phobius"/>
    </source>
</evidence>
<organism evidence="2 3">
    <name type="scientific">Candidatus Vogelbacteria bacterium RIFOXYD1_FULL_44_32</name>
    <dbReference type="NCBI Taxonomy" id="1802438"/>
    <lineage>
        <taxon>Bacteria</taxon>
        <taxon>Candidatus Vogeliibacteriota</taxon>
    </lineage>
</organism>
<evidence type="ECO:0000313" key="2">
    <source>
        <dbReference type="EMBL" id="OHA58105.1"/>
    </source>
</evidence>
<dbReference type="SUPFAM" id="SSF52833">
    <property type="entry name" value="Thioredoxin-like"/>
    <property type="match status" value="1"/>
</dbReference>
<dbReference type="STRING" id="1802438.A2571_03645"/>
<protein>
    <recommendedName>
        <fullName evidence="4">Thioredoxin domain-containing protein</fullName>
    </recommendedName>
</protein>
<dbReference type="EMBL" id="MHTJ01000005">
    <property type="protein sequence ID" value="OHA58105.1"/>
    <property type="molecule type" value="Genomic_DNA"/>
</dbReference>
<dbReference type="Proteomes" id="UP000177043">
    <property type="component" value="Unassembled WGS sequence"/>
</dbReference>
<evidence type="ECO:0000313" key="3">
    <source>
        <dbReference type="Proteomes" id="UP000177043"/>
    </source>
</evidence>
<dbReference type="InterPro" id="IPR036249">
    <property type="entry name" value="Thioredoxin-like_sf"/>
</dbReference>
<feature type="transmembrane region" description="Helical" evidence="1">
    <location>
        <begin position="12"/>
        <end position="30"/>
    </location>
</feature>
<comment type="caution">
    <text evidence="2">The sequence shown here is derived from an EMBL/GenBank/DDBJ whole genome shotgun (WGS) entry which is preliminary data.</text>
</comment>
<sequence length="184" mass="20778">MFKYDNKPSNFSPVLIISSLVFLWVVSIIWHEGRINSDIESEITLVRGVINKQKIVPHEKNNLLVALASPTASTTAVGIKQPGSGGYEEYDPEKLPTPADTRILFFFFAGWDELSRDFDMNLITYMDKIPAELVILKVDFDKRASLKTKYGVTIANTFVLTDRSGKFIKKWSDSKTLEDILATI</sequence>
<accession>A0A1G2QC10</accession>
<keyword evidence="1" id="KW-0812">Transmembrane</keyword>
<gene>
    <name evidence="2" type="ORF">A2571_03645</name>
</gene>